<name>A0A9W9Q4I6_9EURO</name>
<dbReference type="SUPFAM" id="SSF51316">
    <property type="entry name" value="Mss4-like"/>
    <property type="match status" value="1"/>
</dbReference>
<evidence type="ECO:0000256" key="4">
    <source>
        <dbReference type="ARBA" id="ARBA00023239"/>
    </source>
</evidence>
<evidence type="ECO:0000313" key="6">
    <source>
        <dbReference type="EMBL" id="KAJ5324189.1"/>
    </source>
</evidence>
<reference evidence="6" key="2">
    <citation type="journal article" date="2023" name="IMA Fungus">
        <title>Comparative genomic study of the Penicillium genus elucidates a diverse pangenome and 15 lateral gene transfer events.</title>
        <authorList>
            <person name="Petersen C."/>
            <person name="Sorensen T."/>
            <person name="Nielsen M.R."/>
            <person name="Sondergaard T.E."/>
            <person name="Sorensen J.L."/>
            <person name="Fitzpatrick D.A."/>
            <person name="Frisvad J.C."/>
            <person name="Nielsen K.L."/>
        </authorList>
    </citation>
    <scope>NUCLEOTIDE SEQUENCE</scope>
    <source>
        <strain evidence="6">IBT 21472</strain>
    </source>
</reference>
<dbReference type="PANTHER" id="PTHR33337:SF39">
    <property type="entry name" value="DUF636 DOMAIN PROTEIN (AFU_ORTHOLOGUE AFUA_6G11530)"/>
    <property type="match status" value="1"/>
</dbReference>
<dbReference type="PROSITE" id="PS51891">
    <property type="entry name" value="CENP_V_GFA"/>
    <property type="match status" value="1"/>
</dbReference>
<dbReference type="EMBL" id="JAPZBO010000002">
    <property type="protein sequence ID" value="KAJ5324189.1"/>
    <property type="molecule type" value="Genomic_DNA"/>
</dbReference>
<sequence length="155" mass="16930">MSTTNIITGSCLCQKVRYEVTGPPKMTLLCHCANCRKVTGSTYMANALYQKDQLHIISGEDVLKVYKDNNTESGNTVARTFCSNCSSPLFASGDSNRTVADVVAITSGTMDLGPSRGDWAPQFEVYCRNRREWITPVEGTMGSEALEVFGPSQVE</sequence>
<evidence type="ECO:0000313" key="7">
    <source>
        <dbReference type="Proteomes" id="UP001147746"/>
    </source>
</evidence>
<evidence type="ECO:0000256" key="3">
    <source>
        <dbReference type="ARBA" id="ARBA00022833"/>
    </source>
</evidence>
<evidence type="ECO:0000256" key="1">
    <source>
        <dbReference type="ARBA" id="ARBA00005495"/>
    </source>
</evidence>
<feature type="domain" description="CENP-V/GFA" evidence="5">
    <location>
        <begin position="7"/>
        <end position="120"/>
    </location>
</feature>
<protein>
    <recommendedName>
        <fullName evidence="5">CENP-V/GFA domain-containing protein</fullName>
    </recommendedName>
</protein>
<dbReference type="OrthoDB" id="406544at2759"/>
<dbReference type="InterPro" id="IPR011057">
    <property type="entry name" value="Mss4-like_sf"/>
</dbReference>
<keyword evidence="3" id="KW-0862">Zinc</keyword>
<dbReference type="Proteomes" id="UP001147746">
    <property type="component" value="Unassembled WGS sequence"/>
</dbReference>
<comment type="caution">
    <text evidence="6">The sequence shown here is derived from an EMBL/GenBank/DDBJ whole genome shotgun (WGS) entry which is preliminary data.</text>
</comment>
<gene>
    <name evidence="6" type="ORF">N7476_002789</name>
</gene>
<proteinExistence type="inferred from homology"/>
<dbReference type="PANTHER" id="PTHR33337">
    <property type="entry name" value="GFA DOMAIN-CONTAINING PROTEIN"/>
    <property type="match status" value="1"/>
</dbReference>
<reference evidence="6" key="1">
    <citation type="submission" date="2022-12" db="EMBL/GenBank/DDBJ databases">
        <authorList>
            <person name="Petersen C."/>
        </authorList>
    </citation>
    <scope>NUCLEOTIDE SEQUENCE</scope>
    <source>
        <strain evidence="6">IBT 21472</strain>
    </source>
</reference>
<evidence type="ECO:0000256" key="2">
    <source>
        <dbReference type="ARBA" id="ARBA00022723"/>
    </source>
</evidence>
<dbReference type="GO" id="GO:0046872">
    <property type="term" value="F:metal ion binding"/>
    <property type="evidence" value="ECO:0007669"/>
    <property type="project" value="UniProtKB-KW"/>
</dbReference>
<comment type="similarity">
    <text evidence="1">Belongs to the Gfa family.</text>
</comment>
<dbReference type="InterPro" id="IPR006913">
    <property type="entry name" value="CENP-V/GFA"/>
</dbReference>
<dbReference type="Gene3D" id="3.90.1590.10">
    <property type="entry name" value="glutathione-dependent formaldehyde- activating enzyme (gfa)"/>
    <property type="match status" value="1"/>
</dbReference>
<dbReference type="Pfam" id="PF04828">
    <property type="entry name" value="GFA"/>
    <property type="match status" value="1"/>
</dbReference>
<evidence type="ECO:0000259" key="5">
    <source>
        <dbReference type="PROSITE" id="PS51891"/>
    </source>
</evidence>
<keyword evidence="4" id="KW-0456">Lyase</keyword>
<dbReference type="AlphaFoldDB" id="A0A9W9Q4I6"/>
<dbReference type="GO" id="GO:0016846">
    <property type="term" value="F:carbon-sulfur lyase activity"/>
    <property type="evidence" value="ECO:0007669"/>
    <property type="project" value="InterPro"/>
</dbReference>
<organism evidence="6 7">
    <name type="scientific">Penicillium atrosanguineum</name>
    <dbReference type="NCBI Taxonomy" id="1132637"/>
    <lineage>
        <taxon>Eukaryota</taxon>
        <taxon>Fungi</taxon>
        <taxon>Dikarya</taxon>
        <taxon>Ascomycota</taxon>
        <taxon>Pezizomycotina</taxon>
        <taxon>Eurotiomycetes</taxon>
        <taxon>Eurotiomycetidae</taxon>
        <taxon>Eurotiales</taxon>
        <taxon>Aspergillaceae</taxon>
        <taxon>Penicillium</taxon>
    </lineage>
</organism>
<accession>A0A9W9Q4I6</accession>
<keyword evidence="7" id="KW-1185">Reference proteome</keyword>
<keyword evidence="2" id="KW-0479">Metal-binding</keyword>